<reference evidence="1 2" key="1">
    <citation type="journal article" date="2024" name="Microbiology">
        <title>Methylomarinum rosea sp. nov., a novel halophilic methanotrophic bacterium from the hypersaline Lake Elton.</title>
        <authorList>
            <person name="Suleimanov R.Z."/>
            <person name="Oshkin I.Y."/>
            <person name="Danilova O.V."/>
            <person name="Suzina N.E."/>
            <person name="Dedysh S.N."/>
        </authorList>
    </citation>
    <scope>NUCLEOTIDE SEQUENCE [LARGE SCALE GENOMIC DNA]</scope>
    <source>
        <strain evidence="1 2">Ch1-1</strain>
    </source>
</reference>
<dbReference type="RefSeq" id="WP_305908750.1">
    <property type="nucleotide sequence ID" value="NZ_CP157743.1"/>
</dbReference>
<evidence type="ECO:0000313" key="1">
    <source>
        <dbReference type="EMBL" id="XBS22274.1"/>
    </source>
</evidence>
<name>A0AAU7NZB6_9GAMM</name>
<dbReference type="AlphaFoldDB" id="A0AAU7NZB6"/>
<dbReference type="EMBL" id="CP157743">
    <property type="protein sequence ID" value="XBS22274.1"/>
    <property type="molecule type" value="Genomic_DNA"/>
</dbReference>
<sequence length="102" mass="11384">MTITLMPFMRLYRPGDGKAITPGGHAAKKTPRRLDKSRNLFGRTNYSSNIITLAFKKGMGCVWRGCRQQGCCRQAPRDGFTQHLNSMATGLYFTFQHNLGAG</sequence>
<evidence type="ECO:0000313" key="2">
    <source>
        <dbReference type="Proteomes" id="UP001225378"/>
    </source>
</evidence>
<protein>
    <submittedName>
        <fullName evidence="1">Uncharacterized protein</fullName>
    </submittedName>
</protein>
<proteinExistence type="predicted"/>
<dbReference type="KEGG" id="mech:Q9L42_009140"/>
<organism evidence="1 2">
    <name type="scientific">Methylomarinum roseum</name>
    <dbReference type="NCBI Taxonomy" id="3067653"/>
    <lineage>
        <taxon>Bacteria</taxon>
        <taxon>Pseudomonadati</taxon>
        <taxon>Pseudomonadota</taxon>
        <taxon>Gammaproteobacteria</taxon>
        <taxon>Methylococcales</taxon>
        <taxon>Methylococcaceae</taxon>
        <taxon>Methylomarinum</taxon>
    </lineage>
</organism>
<dbReference type="Proteomes" id="UP001225378">
    <property type="component" value="Chromosome"/>
</dbReference>
<gene>
    <name evidence="1" type="ORF">Q9L42_009140</name>
</gene>
<keyword evidence="2" id="KW-1185">Reference proteome</keyword>
<accession>A0AAU7NZB6</accession>